<dbReference type="EMBL" id="CP073346">
    <property type="protein sequence ID" value="UTW08365.1"/>
    <property type="molecule type" value="Genomic_DNA"/>
</dbReference>
<protein>
    <recommendedName>
        <fullName evidence="3">Oxidoreductase molybdopterin-binding domain-containing protein</fullName>
    </recommendedName>
</protein>
<name>A0ABY5H7Y1_9PSED</name>
<dbReference type="InterPro" id="IPR036374">
    <property type="entry name" value="OxRdtase_Mopterin-bd_sf"/>
</dbReference>
<keyword evidence="2" id="KW-1185">Reference proteome</keyword>
<proteinExistence type="predicted"/>
<gene>
    <name evidence="1" type="ORF">KDW96_03290</name>
</gene>
<reference evidence="1" key="1">
    <citation type="submission" date="2021-04" db="EMBL/GenBank/DDBJ databases">
        <title>Oceanospirillales bacteria with DddD are important DMSP degraders in coastal seawater.</title>
        <authorList>
            <person name="Liu J."/>
        </authorList>
    </citation>
    <scope>NUCLEOTIDE SEQUENCE</scope>
    <source>
        <strain evidence="1">D13-4</strain>
    </source>
</reference>
<organism evidence="1 2">
    <name type="scientific">Pseudomonas benzenivorans</name>
    <dbReference type="NCBI Taxonomy" id="556533"/>
    <lineage>
        <taxon>Bacteria</taxon>
        <taxon>Pseudomonadati</taxon>
        <taxon>Pseudomonadota</taxon>
        <taxon>Gammaproteobacteria</taxon>
        <taxon>Pseudomonadales</taxon>
        <taxon>Pseudomonadaceae</taxon>
        <taxon>Pseudomonas</taxon>
    </lineage>
</organism>
<evidence type="ECO:0008006" key="3">
    <source>
        <dbReference type="Google" id="ProtNLM"/>
    </source>
</evidence>
<dbReference type="Proteomes" id="UP001059672">
    <property type="component" value="Chromosome"/>
</dbReference>
<dbReference type="RefSeq" id="WP_255838993.1">
    <property type="nucleotide sequence ID" value="NZ_CP073346.1"/>
</dbReference>
<sequence>MLRVSGPDGSSIDYDLAALEAMESATLHTHTSWTDGPQQFTGVRASQLLAPYDGQGASVRAVALNDYESRMDLQKLQRYPAIVAYKRNGQYMTTRDKGPLWMIFPQDDFPELRTAETDQEMVWHLKGLIVE</sequence>
<dbReference type="SUPFAM" id="SSF56524">
    <property type="entry name" value="Oxidoreductase molybdopterin-binding domain"/>
    <property type="match status" value="1"/>
</dbReference>
<accession>A0ABY5H7Y1</accession>
<evidence type="ECO:0000313" key="2">
    <source>
        <dbReference type="Proteomes" id="UP001059672"/>
    </source>
</evidence>
<dbReference type="Gene3D" id="3.90.420.10">
    <property type="entry name" value="Oxidoreductase, molybdopterin-binding domain"/>
    <property type="match status" value="1"/>
</dbReference>
<evidence type="ECO:0000313" key="1">
    <source>
        <dbReference type="EMBL" id="UTW08365.1"/>
    </source>
</evidence>